<dbReference type="GO" id="GO:0015628">
    <property type="term" value="P:protein secretion by the type II secretion system"/>
    <property type="evidence" value="ECO:0007669"/>
    <property type="project" value="InterPro"/>
</dbReference>
<dbReference type="Gene3D" id="3.30.700.10">
    <property type="entry name" value="Glycoprotein, Type 4 Pilin"/>
    <property type="match status" value="1"/>
</dbReference>
<evidence type="ECO:0000256" key="4">
    <source>
        <dbReference type="ARBA" id="ARBA00022989"/>
    </source>
</evidence>
<evidence type="ECO:0000313" key="7">
    <source>
        <dbReference type="EMBL" id="OHA47881.1"/>
    </source>
</evidence>
<evidence type="ECO:0000313" key="8">
    <source>
        <dbReference type="Proteomes" id="UP000177629"/>
    </source>
</evidence>
<organism evidence="7 8">
    <name type="scientific">Candidatus Terrybacteria bacterium RIFCSPHIGHO2_01_FULL_48_17</name>
    <dbReference type="NCBI Taxonomy" id="1802362"/>
    <lineage>
        <taxon>Bacteria</taxon>
        <taxon>Candidatus Terryibacteriota</taxon>
    </lineage>
</organism>
<dbReference type="Proteomes" id="UP000177629">
    <property type="component" value="Unassembled WGS sequence"/>
</dbReference>
<comment type="caution">
    <text evidence="7">The sequence shown here is derived from an EMBL/GenBank/DDBJ whole genome shotgun (WGS) entry which is preliminary data.</text>
</comment>
<dbReference type="GO" id="GO:0015627">
    <property type="term" value="C:type II protein secretion system complex"/>
    <property type="evidence" value="ECO:0007669"/>
    <property type="project" value="InterPro"/>
</dbReference>
<gene>
    <name evidence="7" type="ORF">A2806_02465</name>
</gene>
<dbReference type="EMBL" id="MHSS01000013">
    <property type="protein sequence ID" value="OHA47881.1"/>
    <property type="molecule type" value="Genomic_DNA"/>
</dbReference>
<dbReference type="InterPro" id="IPR002416">
    <property type="entry name" value="T2SS_protein-GspH"/>
</dbReference>
<comment type="subcellular location">
    <subcellularLocation>
        <location evidence="1">Membrane</location>
        <topology evidence="1">Single-pass membrane protein</topology>
    </subcellularLocation>
</comment>
<evidence type="ECO:0000256" key="2">
    <source>
        <dbReference type="ARBA" id="ARBA00022481"/>
    </source>
</evidence>
<keyword evidence="5 6" id="KW-0472">Membrane</keyword>
<dbReference type="GO" id="GO:0016020">
    <property type="term" value="C:membrane"/>
    <property type="evidence" value="ECO:0007669"/>
    <property type="project" value="UniProtKB-SubCell"/>
</dbReference>
<dbReference type="PROSITE" id="PS00409">
    <property type="entry name" value="PROKAR_NTER_METHYL"/>
    <property type="match status" value="1"/>
</dbReference>
<protein>
    <recommendedName>
        <fullName evidence="9">Type II secretion system protein GspG C-terminal domain-containing protein</fullName>
    </recommendedName>
</protein>
<evidence type="ECO:0000256" key="3">
    <source>
        <dbReference type="ARBA" id="ARBA00022692"/>
    </source>
</evidence>
<evidence type="ECO:0000256" key="5">
    <source>
        <dbReference type="ARBA" id="ARBA00023136"/>
    </source>
</evidence>
<name>A0A1G2PJQ6_9BACT</name>
<dbReference type="InterPro" id="IPR045584">
    <property type="entry name" value="Pilin-like"/>
</dbReference>
<proteinExistence type="predicted"/>
<evidence type="ECO:0008006" key="9">
    <source>
        <dbReference type="Google" id="ProtNLM"/>
    </source>
</evidence>
<evidence type="ECO:0000256" key="6">
    <source>
        <dbReference type="SAM" id="Phobius"/>
    </source>
</evidence>
<accession>A0A1G2PJQ6</accession>
<feature type="transmembrane region" description="Helical" evidence="6">
    <location>
        <begin position="6"/>
        <end position="30"/>
    </location>
</feature>
<dbReference type="SUPFAM" id="SSF54523">
    <property type="entry name" value="Pili subunits"/>
    <property type="match status" value="1"/>
</dbReference>
<keyword evidence="3 6" id="KW-0812">Transmembrane</keyword>
<keyword evidence="2" id="KW-0488">Methylation</keyword>
<reference evidence="7 8" key="1">
    <citation type="journal article" date="2016" name="Nat. Commun.">
        <title>Thousands of microbial genomes shed light on interconnected biogeochemical processes in an aquifer system.</title>
        <authorList>
            <person name="Anantharaman K."/>
            <person name="Brown C.T."/>
            <person name="Hug L.A."/>
            <person name="Sharon I."/>
            <person name="Castelle C.J."/>
            <person name="Probst A.J."/>
            <person name="Thomas B.C."/>
            <person name="Singh A."/>
            <person name="Wilkins M.J."/>
            <person name="Karaoz U."/>
            <person name="Brodie E.L."/>
            <person name="Williams K.H."/>
            <person name="Hubbard S.S."/>
            <person name="Banfield J.F."/>
        </authorList>
    </citation>
    <scope>NUCLEOTIDE SEQUENCE [LARGE SCALE GENOMIC DNA]</scope>
</reference>
<dbReference type="Pfam" id="PF07963">
    <property type="entry name" value="N_methyl"/>
    <property type="match status" value="1"/>
</dbReference>
<sequence>MQTKKGFTLIELLLVVVIIGILAAAIFVALDPGRRLGETRDGARASDVTAILDAVKLHQFDNGGAYHANIAGQAAGTPYMVVDGAPAGGCPALACAEQALGAGNCVNYSFVVTDGYLGEVPVAPQTPGGPAYTAAEAGYYSIRNANGTLEIGACDVEEGASTIRAVR</sequence>
<dbReference type="PRINTS" id="PR00885">
    <property type="entry name" value="BCTERIALGSPH"/>
</dbReference>
<dbReference type="InterPro" id="IPR012902">
    <property type="entry name" value="N_methyl_site"/>
</dbReference>
<keyword evidence="4 6" id="KW-1133">Transmembrane helix</keyword>
<dbReference type="AlphaFoldDB" id="A0A1G2PJQ6"/>
<dbReference type="NCBIfam" id="TIGR02532">
    <property type="entry name" value="IV_pilin_GFxxxE"/>
    <property type="match status" value="1"/>
</dbReference>
<evidence type="ECO:0000256" key="1">
    <source>
        <dbReference type="ARBA" id="ARBA00004167"/>
    </source>
</evidence>
<dbReference type="STRING" id="1802362.A2806_02465"/>